<feature type="domain" description="2TM" evidence="2">
    <location>
        <begin position="15"/>
        <end position="68"/>
    </location>
</feature>
<keyword evidence="4" id="KW-1185">Reference proteome</keyword>
<dbReference type="EMBL" id="BJYZ01000011">
    <property type="protein sequence ID" value="GEO38549.1"/>
    <property type="molecule type" value="Genomic_DNA"/>
</dbReference>
<protein>
    <recommendedName>
        <fullName evidence="2">2TM domain-containing protein</fullName>
    </recommendedName>
</protein>
<evidence type="ECO:0000259" key="2">
    <source>
        <dbReference type="Pfam" id="PF13239"/>
    </source>
</evidence>
<proteinExistence type="predicted"/>
<keyword evidence="1" id="KW-1133">Transmembrane helix</keyword>
<sequence>MTELPPEDTSRAARNRLRGFLNHLIIYFSAMIVLAPVNFFLTPDRLWFVFPLVAWGAPLAIHAAFAMGLFEGWRRPSSGKHGGNP</sequence>
<feature type="transmembrane region" description="Helical" evidence="1">
    <location>
        <begin position="20"/>
        <end position="41"/>
    </location>
</feature>
<name>A0A512DPZ9_9PROT</name>
<dbReference type="InterPro" id="IPR025698">
    <property type="entry name" value="2TM_dom"/>
</dbReference>
<reference evidence="3 4" key="1">
    <citation type="submission" date="2019-07" db="EMBL/GenBank/DDBJ databases">
        <title>Whole genome shotgun sequence of Skermanella aerolata NBRC 106429.</title>
        <authorList>
            <person name="Hosoyama A."/>
            <person name="Uohara A."/>
            <person name="Ohji S."/>
            <person name="Ichikawa N."/>
        </authorList>
    </citation>
    <scope>NUCLEOTIDE SEQUENCE [LARGE SCALE GENOMIC DNA]</scope>
    <source>
        <strain evidence="3 4">NBRC 106429</strain>
    </source>
</reference>
<keyword evidence="1" id="KW-0472">Membrane</keyword>
<comment type="caution">
    <text evidence="3">The sequence shown here is derived from an EMBL/GenBank/DDBJ whole genome shotgun (WGS) entry which is preliminary data.</text>
</comment>
<organism evidence="3 4">
    <name type="scientific">Skermanella aerolata</name>
    <dbReference type="NCBI Taxonomy" id="393310"/>
    <lineage>
        <taxon>Bacteria</taxon>
        <taxon>Pseudomonadati</taxon>
        <taxon>Pseudomonadota</taxon>
        <taxon>Alphaproteobacteria</taxon>
        <taxon>Rhodospirillales</taxon>
        <taxon>Azospirillaceae</taxon>
        <taxon>Skermanella</taxon>
    </lineage>
</organism>
<evidence type="ECO:0000313" key="3">
    <source>
        <dbReference type="EMBL" id="GEO38549.1"/>
    </source>
</evidence>
<feature type="transmembrane region" description="Helical" evidence="1">
    <location>
        <begin position="47"/>
        <end position="70"/>
    </location>
</feature>
<gene>
    <name evidence="3" type="ORF">SAE02_26970</name>
</gene>
<dbReference type="RefSeq" id="WP_044433200.1">
    <property type="nucleotide sequence ID" value="NZ_BJYZ01000011.1"/>
</dbReference>
<keyword evidence="1" id="KW-0812">Transmembrane</keyword>
<evidence type="ECO:0000256" key="1">
    <source>
        <dbReference type="SAM" id="Phobius"/>
    </source>
</evidence>
<accession>A0A512DPZ9</accession>
<evidence type="ECO:0000313" key="4">
    <source>
        <dbReference type="Proteomes" id="UP000321523"/>
    </source>
</evidence>
<dbReference type="OrthoDB" id="3782725at2"/>
<dbReference type="Proteomes" id="UP000321523">
    <property type="component" value="Unassembled WGS sequence"/>
</dbReference>
<dbReference type="Pfam" id="PF13239">
    <property type="entry name" value="2TM"/>
    <property type="match status" value="1"/>
</dbReference>
<dbReference type="AlphaFoldDB" id="A0A512DPZ9"/>